<dbReference type="AlphaFoldDB" id="A0A246DW07"/>
<evidence type="ECO:0000313" key="1">
    <source>
        <dbReference type="EMBL" id="OWO94526.1"/>
    </source>
</evidence>
<gene>
    <name evidence="1" type="ORF">B5E41_12240</name>
</gene>
<dbReference type="Proteomes" id="UP000197269">
    <property type="component" value="Unassembled WGS sequence"/>
</dbReference>
<name>A0A246DW07_9HYPH</name>
<evidence type="ECO:0000313" key="2">
    <source>
        <dbReference type="Proteomes" id="UP000197269"/>
    </source>
</evidence>
<protein>
    <submittedName>
        <fullName evidence="1">CopG family transcriptional regulator</fullName>
    </submittedName>
</protein>
<proteinExistence type="predicted"/>
<dbReference type="EMBL" id="MXPU01000007">
    <property type="protein sequence ID" value="OWO94526.1"/>
    <property type="molecule type" value="Genomic_DNA"/>
</dbReference>
<organism evidence="1 2">
    <name type="scientific">Rhizobium esperanzae</name>
    <dbReference type="NCBI Taxonomy" id="1967781"/>
    <lineage>
        <taxon>Bacteria</taxon>
        <taxon>Pseudomonadati</taxon>
        <taxon>Pseudomonadota</taxon>
        <taxon>Alphaproteobacteria</taxon>
        <taxon>Hyphomicrobiales</taxon>
        <taxon>Rhizobiaceae</taxon>
        <taxon>Rhizobium/Agrobacterium group</taxon>
        <taxon>Rhizobium</taxon>
    </lineage>
</organism>
<accession>A0A246DW07</accession>
<reference evidence="1 2" key="1">
    <citation type="submission" date="2017-03" db="EMBL/GenBank/DDBJ databases">
        <title>Genome of strain Rhizobium sp. CNPSo 668.</title>
        <authorList>
            <person name="Ribeiro R."/>
        </authorList>
    </citation>
    <scope>NUCLEOTIDE SEQUENCE [LARGE SCALE GENOMIC DNA]</scope>
    <source>
        <strain evidence="1 2">CNPSo 668</strain>
    </source>
</reference>
<sequence length="96" mass="10857">MTKPDTAILLEDAADRIADISRADLQIMLRRAALLLRNSGSIAFDDDMEEVIRDLAGEFGKTRNDTVRHIVREWMEKNTYLPVHDLDEDGDVDGEA</sequence>
<dbReference type="RefSeq" id="WP_088393930.1">
    <property type="nucleotide sequence ID" value="NZ_MXPU01000007.1"/>
</dbReference>
<comment type="caution">
    <text evidence="1">The sequence shown here is derived from an EMBL/GenBank/DDBJ whole genome shotgun (WGS) entry which is preliminary data.</text>
</comment>